<keyword evidence="2" id="KW-1185">Reference proteome</keyword>
<comment type="caution">
    <text evidence="1">The sequence shown here is derived from an EMBL/GenBank/DDBJ whole genome shotgun (WGS) entry which is preliminary data.</text>
</comment>
<dbReference type="Proteomes" id="UP001107558">
    <property type="component" value="Chromosome 3"/>
</dbReference>
<dbReference type="AlphaFoldDB" id="A0A9J6BRX6"/>
<organism evidence="1 2">
    <name type="scientific">Polypedilum vanderplanki</name>
    <name type="common">Sleeping chironomid midge</name>
    <dbReference type="NCBI Taxonomy" id="319348"/>
    <lineage>
        <taxon>Eukaryota</taxon>
        <taxon>Metazoa</taxon>
        <taxon>Ecdysozoa</taxon>
        <taxon>Arthropoda</taxon>
        <taxon>Hexapoda</taxon>
        <taxon>Insecta</taxon>
        <taxon>Pterygota</taxon>
        <taxon>Neoptera</taxon>
        <taxon>Endopterygota</taxon>
        <taxon>Diptera</taxon>
        <taxon>Nematocera</taxon>
        <taxon>Chironomoidea</taxon>
        <taxon>Chironomidae</taxon>
        <taxon>Chironominae</taxon>
        <taxon>Polypedilum</taxon>
        <taxon>Polypedilum</taxon>
    </lineage>
</organism>
<accession>A0A9J6BRX6</accession>
<dbReference type="Pfam" id="PF21672">
    <property type="entry name" value="COMM_HN"/>
    <property type="match status" value="1"/>
</dbReference>
<sequence>MENFKVTTSRQLKPYTKCIPKIDKTTLRAILKASITFLENKGFSQDAYKASLKVAAANEISQEDFKIMFTCITLLIETILRSKNLNQLDMIDSLTELKFSTDCIEEFKKLLPQQQYLHDHFQEIKHLQPMEKFQYRINISLVENGQVPTIILLVQRRGQIEIINLSLKHFHRFRLALATILSEFHELESRKRN</sequence>
<evidence type="ECO:0000313" key="1">
    <source>
        <dbReference type="EMBL" id="KAG5672628.1"/>
    </source>
</evidence>
<dbReference type="OrthoDB" id="203754at2759"/>
<dbReference type="InterPro" id="IPR037357">
    <property type="entry name" value="COMMD5"/>
</dbReference>
<gene>
    <name evidence="1" type="ORF">PVAND_002743</name>
</gene>
<evidence type="ECO:0000313" key="2">
    <source>
        <dbReference type="Proteomes" id="UP001107558"/>
    </source>
</evidence>
<evidence type="ECO:0008006" key="3">
    <source>
        <dbReference type="Google" id="ProtNLM"/>
    </source>
</evidence>
<dbReference type="PANTHER" id="PTHR15666">
    <property type="entry name" value="COMM DOMAIN CONTAINING PROTEIN 5"/>
    <property type="match status" value="1"/>
</dbReference>
<name>A0A9J6BRX6_POLVA</name>
<dbReference type="EMBL" id="JADBJN010000003">
    <property type="protein sequence ID" value="KAG5672628.1"/>
    <property type="molecule type" value="Genomic_DNA"/>
</dbReference>
<dbReference type="GO" id="GO:0005634">
    <property type="term" value="C:nucleus"/>
    <property type="evidence" value="ECO:0007669"/>
    <property type="project" value="TreeGrafter"/>
</dbReference>
<dbReference type="PANTHER" id="PTHR15666:SF1">
    <property type="entry name" value="COMM DOMAIN-CONTAINING PROTEIN 5"/>
    <property type="match status" value="1"/>
</dbReference>
<reference evidence="1" key="1">
    <citation type="submission" date="2021-03" db="EMBL/GenBank/DDBJ databases">
        <title>Chromosome level genome of the anhydrobiotic midge Polypedilum vanderplanki.</title>
        <authorList>
            <person name="Yoshida Y."/>
            <person name="Kikawada T."/>
            <person name="Gusev O."/>
        </authorList>
    </citation>
    <scope>NUCLEOTIDE SEQUENCE</scope>
    <source>
        <strain evidence="1">NIAS01</strain>
        <tissue evidence="1">Whole body or cell culture</tissue>
    </source>
</reference>
<proteinExistence type="predicted"/>
<protein>
    <recommendedName>
        <fullName evidence="3">COMM domain-containing protein 5</fullName>
    </recommendedName>
</protein>